<feature type="coiled-coil region" evidence="5">
    <location>
        <begin position="720"/>
        <end position="841"/>
    </location>
</feature>
<evidence type="ECO:0000256" key="1">
    <source>
        <dbReference type="ARBA" id="ARBA00022512"/>
    </source>
</evidence>
<evidence type="ECO:0000256" key="2">
    <source>
        <dbReference type="ARBA" id="ARBA00022525"/>
    </source>
</evidence>
<feature type="coiled-coil region" evidence="5">
    <location>
        <begin position="584"/>
        <end position="674"/>
    </location>
</feature>
<sequence>MNKPQTVLAAAALATTTLGIANPVKAKELDKPVSPKTQEATQSVTPKMLADAKADLEASKAETAGQTELVEARKEEQAEAKSEVNQLTTEASEAERLAEVATPEAVEQATEAVEKADTELKETTEAVERTETVMTQTEEAVKAQEAIVQEAESQVDVAQATVSESQGQVDQAKKLVDGQAEQAVKEQLEQTQTAVKTANEDVQEARTALEEAKTADQNHAKELEQAKERVESQQEAVEQATENWTTATSDLKEAQLVEDGLAVDVAAVQKQIADLKASLNASETQATKQLDTALNDLSKAQSMVKAAEQALATAQASATNQAQALQQAQEELKRNRTQLAQATQNLARLTHAYQAASPSDPGSLQTYVQTDPNWITYRIGNGTFGATGCAPTVLAMAITELTGKTVMPLEVGHYLYNNSNHFNKNFQGTSGQGLLQAARHYGLEATTLGNYASVVQALEAGNLVTAAVQQNKFSPWGVGYTHQILLHGLSNGYTYVYDPYTRTNNGWYPLANLWAEQSTDAIDTAGLGAPFVQFTTANLRQLKSGLAQARSTVNQLTGAVASKEGEVARLSQTGAQLSSAKTRLERAKALETQTQRAVNEANKALTKAQGDKTRLTEELEAAQERYQTLSTRLSDAKKDTVAKTTLRANAKSTLDDIKDSLRQAQALYMALLDKEASLPVAENRLTQALATQAEAQQALGLAQEAERQLALSLADREAVLAKAKEALKADQKALEEAQENRNQERAKLEELQKILAKSNQQLQALRQAQTEKAEGLKQAQAYLESLKQAPQVLAKKQSLLDAAQKRLEEQNILLEQAEKDLQALTATQEQLQVAYDNLLARYRAENLVTPIVYQTPRTLAYAPSKYQQLQISAPLTSQVPVIDERGQIVAVTPLVKNAAPQTKGQVKSTESSKTKTLPQTGDSASLNLLALGLLPLLTLFGYHRREN</sequence>
<comment type="caution">
    <text evidence="8">The sequence shown here is derived from an EMBL/GenBank/DDBJ whole genome shotgun (WGS) entry which is preliminary data.</text>
</comment>
<dbReference type="NCBIfam" id="TIGR01167">
    <property type="entry name" value="LPXTG_anchor"/>
    <property type="match status" value="1"/>
</dbReference>
<organism evidence="8 9">
    <name type="scientific">Streptococcus rupicaprae</name>
    <dbReference type="NCBI Taxonomy" id="759619"/>
    <lineage>
        <taxon>Bacteria</taxon>
        <taxon>Bacillati</taxon>
        <taxon>Bacillota</taxon>
        <taxon>Bacilli</taxon>
        <taxon>Lactobacillales</taxon>
        <taxon>Streptococcaceae</taxon>
        <taxon>Streptococcus</taxon>
    </lineage>
</organism>
<feature type="region of interest" description="Disordered" evidence="6">
    <location>
        <begin position="22"/>
        <end position="91"/>
    </location>
</feature>
<keyword evidence="9" id="KW-1185">Reference proteome</keyword>
<feature type="compositionally biased region" description="Polar residues" evidence="6">
    <location>
        <begin position="35"/>
        <end position="45"/>
    </location>
</feature>
<dbReference type="Pfam" id="PF00746">
    <property type="entry name" value="Gram_pos_anchor"/>
    <property type="match status" value="1"/>
</dbReference>
<keyword evidence="1" id="KW-0134">Cell wall</keyword>
<evidence type="ECO:0000256" key="4">
    <source>
        <dbReference type="ARBA" id="ARBA00023088"/>
    </source>
</evidence>
<keyword evidence="4" id="KW-0572">Peptidoglycan-anchor</keyword>
<dbReference type="PROSITE" id="PS50847">
    <property type="entry name" value="GRAM_POS_ANCHORING"/>
    <property type="match status" value="1"/>
</dbReference>
<dbReference type="Gene3D" id="3.90.70.10">
    <property type="entry name" value="Cysteine proteinases"/>
    <property type="match status" value="1"/>
</dbReference>
<gene>
    <name evidence="8" type="ORF">ABID29_000677</name>
</gene>
<dbReference type="PANTHER" id="PTHR38010:SF1">
    <property type="entry name" value="SLR0848 PROTEIN"/>
    <property type="match status" value="1"/>
</dbReference>
<name>A0ABV2FG88_9STRE</name>
<feature type="compositionally biased region" description="Basic and acidic residues" evidence="6">
    <location>
        <begin position="50"/>
        <end position="60"/>
    </location>
</feature>
<dbReference type="Pfam" id="PF13529">
    <property type="entry name" value="Peptidase_C39_2"/>
    <property type="match status" value="1"/>
</dbReference>
<reference evidence="8 9" key="1">
    <citation type="submission" date="2024-06" db="EMBL/GenBank/DDBJ databases">
        <title>Genomic Encyclopedia of Type Strains, Phase IV (KMG-IV): sequencing the most valuable type-strain genomes for metagenomic binning, comparative biology and taxonomic classification.</title>
        <authorList>
            <person name="Goeker M."/>
        </authorList>
    </citation>
    <scope>NUCLEOTIDE SEQUENCE [LARGE SCALE GENOMIC DNA]</scope>
    <source>
        <strain evidence="8 9">DSM 28303</strain>
    </source>
</reference>
<proteinExistence type="predicted"/>
<protein>
    <submittedName>
        <fullName evidence="8">LPXTG-motif cell wall-anchored protein</fullName>
    </submittedName>
</protein>
<dbReference type="EMBL" id="JBEPLO010000005">
    <property type="protein sequence ID" value="MET3557567.1"/>
    <property type="molecule type" value="Genomic_DNA"/>
</dbReference>
<accession>A0ABV2FG88</accession>
<dbReference type="Proteomes" id="UP001549122">
    <property type="component" value="Unassembled WGS sequence"/>
</dbReference>
<feature type="region of interest" description="Disordered" evidence="6">
    <location>
        <begin position="211"/>
        <end position="243"/>
    </location>
</feature>
<evidence type="ECO:0000259" key="7">
    <source>
        <dbReference type="PROSITE" id="PS50847"/>
    </source>
</evidence>
<dbReference type="PANTHER" id="PTHR38010">
    <property type="entry name" value="SLR0848 PROTEIN"/>
    <property type="match status" value="1"/>
</dbReference>
<feature type="compositionally biased region" description="Basic and acidic residues" evidence="6">
    <location>
        <begin position="211"/>
        <end position="232"/>
    </location>
</feature>
<feature type="region of interest" description="Disordered" evidence="6">
    <location>
        <begin position="900"/>
        <end position="919"/>
    </location>
</feature>
<dbReference type="InterPro" id="IPR039564">
    <property type="entry name" value="Peptidase_C39-like"/>
</dbReference>
<feature type="compositionally biased region" description="Basic and acidic residues" evidence="6">
    <location>
        <begin position="70"/>
        <end position="82"/>
    </location>
</feature>
<keyword evidence="2" id="KW-0964">Secreted</keyword>
<dbReference type="RefSeq" id="WP_354364394.1">
    <property type="nucleotide sequence ID" value="NZ_JBEPLO010000005.1"/>
</dbReference>
<evidence type="ECO:0000313" key="8">
    <source>
        <dbReference type="EMBL" id="MET3557567.1"/>
    </source>
</evidence>
<evidence type="ECO:0000313" key="9">
    <source>
        <dbReference type="Proteomes" id="UP001549122"/>
    </source>
</evidence>
<evidence type="ECO:0000256" key="5">
    <source>
        <dbReference type="SAM" id="Coils"/>
    </source>
</evidence>
<keyword evidence="3" id="KW-0732">Signal</keyword>
<keyword evidence="5" id="KW-0175">Coiled coil</keyword>
<dbReference type="InterPro" id="IPR019931">
    <property type="entry name" value="LPXTG_anchor"/>
</dbReference>
<evidence type="ECO:0000256" key="6">
    <source>
        <dbReference type="SAM" id="MobiDB-lite"/>
    </source>
</evidence>
<feature type="compositionally biased region" description="Polar residues" evidence="6">
    <location>
        <begin position="233"/>
        <end position="243"/>
    </location>
</feature>
<feature type="domain" description="Gram-positive cocci surface proteins LPxTG" evidence="7">
    <location>
        <begin position="917"/>
        <end position="947"/>
    </location>
</feature>
<evidence type="ECO:0000256" key="3">
    <source>
        <dbReference type="ARBA" id="ARBA00022729"/>
    </source>
</evidence>